<proteinExistence type="predicted"/>
<comment type="caution">
    <text evidence="1">The sequence shown here is derived from an EMBL/GenBank/DDBJ whole genome shotgun (WGS) entry which is preliminary data.</text>
</comment>
<reference evidence="1 2" key="1">
    <citation type="submission" date="2024-06" db="EMBL/GenBank/DDBJ databases">
        <title>Sorghum-associated microbial communities from plants grown in Nebraska, USA.</title>
        <authorList>
            <person name="Schachtman D."/>
        </authorList>
    </citation>
    <scope>NUCLEOTIDE SEQUENCE [LARGE SCALE GENOMIC DNA]</scope>
    <source>
        <strain evidence="1 2">2709</strain>
    </source>
</reference>
<sequence length="69" mass="7699">MANTDSHDDLQPVNAERLITRYAASGLINESARVTQPGRLARWWGCVQRLLAKAEKKVTENFRVPPHGG</sequence>
<organism evidence="1 2">
    <name type="scientific">Ottowia thiooxydans</name>
    <dbReference type="NCBI Taxonomy" id="219182"/>
    <lineage>
        <taxon>Bacteria</taxon>
        <taxon>Pseudomonadati</taxon>
        <taxon>Pseudomonadota</taxon>
        <taxon>Betaproteobacteria</taxon>
        <taxon>Burkholderiales</taxon>
        <taxon>Comamonadaceae</taxon>
        <taxon>Ottowia</taxon>
    </lineage>
</organism>
<dbReference type="RefSeq" id="WP_354446482.1">
    <property type="nucleotide sequence ID" value="NZ_JBEPSH010000008.1"/>
</dbReference>
<dbReference type="EMBL" id="JBEPSH010000008">
    <property type="protein sequence ID" value="MET4578862.1"/>
    <property type="molecule type" value="Genomic_DNA"/>
</dbReference>
<name>A0ABV2QE81_9BURK</name>
<dbReference type="Proteomes" id="UP001549320">
    <property type="component" value="Unassembled WGS sequence"/>
</dbReference>
<accession>A0ABV2QE81</accession>
<keyword evidence="2" id="KW-1185">Reference proteome</keyword>
<evidence type="ECO:0000313" key="1">
    <source>
        <dbReference type="EMBL" id="MET4578862.1"/>
    </source>
</evidence>
<evidence type="ECO:0000313" key="2">
    <source>
        <dbReference type="Proteomes" id="UP001549320"/>
    </source>
</evidence>
<protein>
    <submittedName>
        <fullName evidence="1">Uncharacterized protein</fullName>
    </submittedName>
</protein>
<gene>
    <name evidence="1" type="ORF">ABIE13_003985</name>
</gene>